<proteinExistence type="predicted"/>
<keyword evidence="13" id="KW-0539">Nucleus</keyword>
<evidence type="ECO:0000256" key="12">
    <source>
        <dbReference type="ARBA" id="ARBA00023163"/>
    </source>
</evidence>
<evidence type="ECO:0000256" key="10">
    <source>
        <dbReference type="ARBA" id="ARBA00022853"/>
    </source>
</evidence>
<reference evidence="19 20" key="1">
    <citation type="submission" date="2021-04" db="EMBL/GenBank/DDBJ databases">
        <authorList>
            <person name="Bliznina A."/>
        </authorList>
    </citation>
    <scope>NUCLEOTIDE SEQUENCE [LARGE SCALE GENOMIC DNA]</scope>
</reference>
<dbReference type="Proteomes" id="UP001158576">
    <property type="component" value="Chromosome PAR"/>
</dbReference>
<evidence type="ECO:0000256" key="4">
    <source>
        <dbReference type="ARBA" id="ARBA00012188"/>
    </source>
</evidence>
<keyword evidence="9" id="KW-0949">S-adenosyl-L-methionine</keyword>
<comment type="subcellular location">
    <subcellularLocation>
        <location evidence="2">Chromosome</location>
    </subcellularLocation>
    <subcellularLocation>
        <location evidence="1">Nucleus</location>
    </subcellularLocation>
</comment>
<evidence type="ECO:0000256" key="17">
    <source>
        <dbReference type="ARBA" id="ARBA00048710"/>
    </source>
</evidence>
<dbReference type="Pfam" id="PF00856">
    <property type="entry name" value="SET"/>
    <property type="match status" value="1"/>
</dbReference>
<keyword evidence="7" id="KW-0489">Methyltransferase</keyword>
<organism evidence="19 20">
    <name type="scientific">Oikopleura dioica</name>
    <name type="common">Tunicate</name>
    <dbReference type="NCBI Taxonomy" id="34765"/>
    <lineage>
        <taxon>Eukaryota</taxon>
        <taxon>Metazoa</taxon>
        <taxon>Chordata</taxon>
        <taxon>Tunicata</taxon>
        <taxon>Appendicularia</taxon>
        <taxon>Copelata</taxon>
        <taxon>Oikopleuridae</taxon>
        <taxon>Oikopleura</taxon>
    </lineage>
</organism>
<protein>
    <recommendedName>
        <fullName evidence="14">[histone H4]-N-methyl-L-lysine20 N-methyltransferase KMT5B</fullName>
        <ecNumber evidence="3">2.1.1.361</ecNumber>
        <ecNumber evidence="4">2.1.1.362</ecNumber>
    </recommendedName>
    <alternativeName>
        <fullName evidence="15">[histone H4]-lysine20 N-methyltransferase KMT5B</fullName>
    </alternativeName>
</protein>
<keyword evidence="10" id="KW-0156">Chromatin regulator</keyword>
<dbReference type="PROSITE" id="PS51570">
    <property type="entry name" value="SAM_MT43_SUVAR420_2"/>
    <property type="match status" value="1"/>
</dbReference>
<dbReference type="InterPro" id="IPR041938">
    <property type="entry name" value="Hist-Lys_N-MTase_N"/>
</dbReference>
<accession>A0ABN7S1C9</accession>
<name>A0ABN7S1C9_OIKDI</name>
<keyword evidence="6" id="KW-0678">Repressor</keyword>
<evidence type="ECO:0000256" key="8">
    <source>
        <dbReference type="ARBA" id="ARBA00022679"/>
    </source>
</evidence>
<evidence type="ECO:0000256" key="3">
    <source>
        <dbReference type="ARBA" id="ARBA00012187"/>
    </source>
</evidence>
<comment type="catalytic activity">
    <reaction evidence="17">
        <text>N(6)-methyl-L-lysyl(20)-[histone H4] + S-adenosyl-L-methionine = N(6),N(6)-dimethyl-L-lysyl(20)-[histone H4] + S-adenosyl-L-homocysteine + H(+)</text>
        <dbReference type="Rhea" id="RHEA:60348"/>
        <dbReference type="Rhea" id="RHEA-COMP:15555"/>
        <dbReference type="Rhea" id="RHEA-COMP:15556"/>
        <dbReference type="ChEBI" id="CHEBI:15378"/>
        <dbReference type="ChEBI" id="CHEBI:57856"/>
        <dbReference type="ChEBI" id="CHEBI:59789"/>
        <dbReference type="ChEBI" id="CHEBI:61929"/>
        <dbReference type="ChEBI" id="CHEBI:61976"/>
        <dbReference type="EC" id="2.1.1.362"/>
    </reaction>
    <physiologicalReaction direction="left-to-right" evidence="17">
        <dbReference type="Rhea" id="RHEA:60349"/>
    </physiologicalReaction>
</comment>
<keyword evidence="8" id="KW-0808">Transferase</keyword>
<evidence type="ECO:0000256" key="15">
    <source>
        <dbReference type="ARBA" id="ARBA00031835"/>
    </source>
</evidence>
<dbReference type="EMBL" id="OU015568">
    <property type="protein sequence ID" value="CAG5087789.1"/>
    <property type="molecule type" value="Genomic_DNA"/>
</dbReference>
<dbReference type="InterPro" id="IPR039977">
    <property type="entry name" value="Suv4-20/Set9"/>
</dbReference>
<dbReference type="EC" id="2.1.1.362" evidence="4"/>
<keyword evidence="12" id="KW-0804">Transcription</keyword>
<evidence type="ECO:0000256" key="9">
    <source>
        <dbReference type="ARBA" id="ARBA00022691"/>
    </source>
</evidence>
<feature type="domain" description="SET" evidence="18">
    <location>
        <begin position="117"/>
        <end position="235"/>
    </location>
</feature>
<gene>
    <name evidence="19" type="ORF">OKIOD_LOCUS3193</name>
</gene>
<evidence type="ECO:0000256" key="5">
    <source>
        <dbReference type="ARBA" id="ARBA00022454"/>
    </source>
</evidence>
<evidence type="ECO:0000256" key="6">
    <source>
        <dbReference type="ARBA" id="ARBA00022491"/>
    </source>
</evidence>
<dbReference type="Gene3D" id="2.170.270.10">
    <property type="entry name" value="SET domain"/>
    <property type="match status" value="1"/>
</dbReference>
<dbReference type="CDD" id="cd10524">
    <property type="entry name" value="SET_Suv4-20-like"/>
    <property type="match status" value="1"/>
</dbReference>
<dbReference type="PANTHER" id="PTHR12977:SF4">
    <property type="entry name" value="HISTONE-LYSINE N-METHYLTRANSFERASE KMT5B"/>
    <property type="match status" value="1"/>
</dbReference>
<dbReference type="Gene3D" id="1.10.10.1700">
    <property type="entry name" value="Histone-lysine N-methyltransferase"/>
    <property type="match status" value="1"/>
</dbReference>
<dbReference type="PANTHER" id="PTHR12977">
    <property type="entry name" value="SUPPRESSOR OF VARIEGATION 4-20-RELATED"/>
    <property type="match status" value="1"/>
</dbReference>
<dbReference type="InterPro" id="IPR046341">
    <property type="entry name" value="SET_dom_sf"/>
</dbReference>
<evidence type="ECO:0000313" key="19">
    <source>
        <dbReference type="EMBL" id="CAG5087789.1"/>
    </source>
</evidence>
<evidence type="ECO:0000256" key="2">
    <source>
        <dbReference type="ARBA" id="ARBA00004286"/>
    </source>
</evidence>
<keyword evidence="5" id="KW-0158">Chromosome</keyword>
<evidence type="ECO:0000256" key="13">
    <source>
        <dbReference type="ARBA" id="ARBA00023242"/>
    </source>
</evidence>
<evidence type="ECO:0000259" key="18">
    <source>
        <dbReference type="PROSITE" id="PS50280"/>
    </source>
</evidence>
<keyword evidence="11" id="KW-0805">Transcription regulation</keyword>
<dbReference type="PROSITE" id="PS50280">
    <property type="entry name" value="SET"/>
    <property type="match status" value="1"/>
</dbReference>
<keyword evidence="20" id="KW-1185">Reference proteome</keyword>
<evidence type="ECO:0000313" key="20">
    <source>
        <dbReference type="Proteomes" id="UP001158576"/>
    </source>
</evidence>
<evidence type="ECO:0000256" key="1">
    <source>
        <dbReference type="ARBA" id="ARBA00004123"/>
    </source>
</evidence>
<evidence type="ECO:0000256" key="16">
    <source>
        <dbReference type="ARBA" id="ARBA00048602"/>
    </source>
</evidence>
<evidence type="ECO:0000256" key="14">
    <source>
        <dbReference type="ARBA" id="ARBA00031786"/>
    </source>
</evidence>
<evidence type="ECO:0000256" key="11">
    <source>
        <dbReference type="ARBA" id="ARBA00023015"/>
    </source>
</evidence>
<comment type="catalytic activity">
    <reaction evidence="16">
        <text>N(6),N(6)-dimethyl-L-lysyl(20)-[histone H4] + S-adenosyl-L-methionine = N(6),N(6),N(6)-trimethyl-L-lysyl(20)-[histone H4] + S-adenosyl-L-homocysteine + H(+)</text>
        <dbReference type="Rhea" id="RHEA:61992"/>
        <dbReference type="Rhea" id="RHEA-COMP:15556"/>
        <dbReference type="Rhea" id="RHEA-COMP:15998"/>
        <dbReference type="ChEBI" id="CHEBI:15378"/>
        <dbReference type="ChEBI" id="CHEBI:57856"/>
        <dbReference type="ChEBI" id="CHEBI:59789"/>
        <dbReference type="ChEBI" id="CHEBI:61961"/>
        <dbReference type="ChEBI" id="CHEBI:61976"/>
    </reaction>
    <physiologicalReaction direction="left-to-right" evidence="16">
        <dbReference type="Rhea" id="RHEA:61993"/>
    </physiologicalReaction>
</comment>
<dbReference type="InterPro" id="IPR025790">
    <property type="entry name" value="Suv4-20_animal"/>
</dbReference>
<sequence length="337" mass="38986">MGQFVPEVLCRFDDLATSVVVDAVLKFQSHKMNLNHQPLDPADWKSIRSVLREFRDLLKWLDPTKDAERINQVYKETFDNLLHLRAPFRNTLSFTDDKKIRLREHFFRFMKFWDPNSGFTIRECSRYSREGNRGAALFATRAFKKGETIEGLKGCLAPMTDAEENAIVVVGKNDYSILIRFERRNGCKSTLWLGPAAFINHDCKPNCDLIHRTNKSWIEATRDIRPNEELLMHYGKDCWGINCIECECRTCELGGNGAFTNAATCAPKPQSIPNLRNFKKRRSQEEKFPILSILFISHLKKSKRNQLNSPTTASKKENRHLIAQKPQKGDKFFKTLL</sequence>
<dbReference type="EC" id="2.1.1.361" evidence="3"/>
<dbReference type="SUPFAM" id="SSF82199">
    <property type="entry name" value="SET domain"/>
    <property type="match status" value="1"/>
</dbReference>
<dbReference type="SMART" id="SM00317">
    <property type="entry name" value="SET"/>
    <property type="match status" value="1"/>
</dbReference>
<evidence type="ECO:0000256" key="7">
    <source>
        <dbReference type="ARBA" id="ARBA00022603"/>
    </source>
</evidence>
<dbReference type="InterPro" id="IPR001214">
    <property type="entry name" value="SET_dom"/>
</dbReference>